<gene>
    <name evidence="1" type="ORF">PILCRDRAFT_816255</name>
</gene>
<dbReference type="Proteomes" id="UP000054166">
    <property type="component" value="Unassembled WGS sequence"/>
</dbReference>
<sequence length="60" mass="6879">ANGWIEWQVSFDFRRLPIINTVTYSRGCEVQFQIVKAAPKHKDDGNSDDETTARIMCGMM</sequence>
<accession>A0A0C3G378</accession>
<protein>
    <submittedName>
        <fullName evidence="1">Uncharacterized protein</fullName>
    </submittedName>
</protein>
<dbReference type="AlphaFoldDB" id="A0A0C3G378"/>
<keyword evidence="2" id="KW-1185">Reference proteome</keyword>
<name>A0A0C3G378_PILCF</name>
<reference evidence="2" key="2">
    <citation type="submission" date="2015-01" db="EMBL/GenBank/DDBJ databases">
        <title>Evolutionary Origins and Diversification of the Mycorrhizal Mutualists.</title>
        <authorList>
            <consortium name="DOE Joint Genome Institute"/>
            <consortium name="Mycorrhizal Genomics Consortium"/>
            <person name="Kohler A."/>
            <person name="Kuo A."/>
            <person name="Nagy L.G."/>
            <person name="Floudas D."/>
            <person name="Copeland A."/>
            <person name="Barry K.W."/>
            <person name="Cichocki N."/>
            <person name="Veneault-Fourrey C."/>
            <person name="LaButti K."/>
            <person name="Lindquist E.A."/>
            <person name="Lipzen A."/>
            <person name="Lundell T."/>
            <person name="Morin E."/>
            <person name="Murat C."/>
            <person name="Riley R."/>
            <person name="Ohm R."/>
            <person name="Sun H."/>
            <person name="Tunlid A."/>
            <person name="Henrissat B."/>
            <person name="Grigoriev I.V."/>
            <person name="Hibbett D.S."/>
            <person name="Martin F."/>
        </authorList>
    </citation>
    <scope>NUCLEOTIDE SEQUENCE [LARGE SCALE GENOMIC DNA]</scope>
    <source>
        <strain evidence="2">F 1598</strain>
    </source>
</reference>
<dbReference type="EMBL" id="KN832982">
    <property type="protein sequence ID" value="KIM86314.1"/>
    <property type="molecule type" value="Genomic_DNA"/>
</dbReference>
<organism evidence="1 2">
    <name type="scientific">Piloderma croceum (strain F 1598)</name>
    <dbReference type="NCBI Taxonomy" id="765440"/>
    <lineage>
        <taxon>Eukaryota</taxon>
        <taxon>Fungi</taxon>
        <taxon>Dikarya</taxon>
        <taxon>Basidiomycota</taxon>
        <taxon>Agaricomycotina</taxon>
        <taxon>Agaricomycetes</taxon>
        <taxon>Agaricomycetidae</taxon>
        <taxon>Atheliales</taxon>
        <taxon>Atheliaceae</taxon>
        <taxon>Piloderma</taxon>
    </lineage>
</organism>
<dbReference type="InParanoid" id="A0A0C3G378"/>
<dbReference type="HOGENOM" id="CLU_2948214_0_0_1"/>
<evidence type="ECO:0000313" key="2">
    <source>
        <dbReference type="Proteomes" id="UP000054166"/>
    </source>
</evidence>
<proteinExistence type="predicted"/>
<reference evidence="1 2" key="1">
    <citation type="submission" date="2014-04" db="EMBL/GenBank/DDBJ databases">
        <authorList>
            <consortium name="DOE Joint Genome Institute"/>
            <person name="Kuo A."/>
            <person name="Tarkka M."/>
            <person name="Buscot F."/>
            <person name="Kohler A."/>
            <person name="Nagy L.G."/>
            <person name="Floudas D."/>
            <person name="Copeland A."/>
            <person name="Barry K.W."/>
            <person name="Cichocki N."/>
            <person name="Veneault-Fourrey C."/>
            <person name="LaButti K."/>
            <person name="Lindquist E.A."/>
            <person name="Lipzen A."/>
            <person name="Lundell T."/>
            <person name="Morin E."/>
            <person name="Murat C."/>
            <person name="Sun H."/>
            <person name="Tunlid A."/>
            <person name="Henrissat B."/>
            <person name="Grigoriev I.V."/>
            <person name="Hibbett D.S."/>
            <person name="Martin F."/>
            <person name="Nordberg H.P."/>
            <person name="Cantor M.N."/>
            <person name="Hua S.X."/>
        </authorList>
    </citation>
    <scope>NUCLEOTIDE SEQUENCE [LARGE SCALE GENOMIC DNA]</scope>
    <source>
        <strain evidence="1 2">F 1598</strain>
    </source>
</reference>
<feature type="non-terminal residue" evidence="1">
    <location>
        <position position="1"/>
    </location>
</feature>
<evidence type="ECO:0000313" key="1">
    <source>
        <dbReference type="EMBL" id="KIM86314.1"/>
    </source>
</evidence>